<protein>
    <submittedName>
        <fullName evidence="1">Uncharacterized protein</fullName>
    </submittedName>
</protein>
<reference evidence="1" key="1">
    <citation type="submission" date="2023-08" db="EMBL/GenBank/DDBJ databases">
        <title>A de novo genome assembly of Solanum verrucosum Schlechtendal, a Mexican diploid species geographically isolated from the other diploid A-genome species in potato relatives.</title>
        <authorList>
            <person name="Hosaka K."/>
        </authorList>
    </citation>
    <scope>NUCLEOTIDE SEQUENCE</scope>
    <source>
        <tissue evidence="1">Young leaves</tissue>
    </source>
</reference>
<evidence type="ECO:0000313" key="2">
    <source>
        <dbReference type="Proteomes" id="UP001234989"/>
    </source>
</evidence>
<evidence type="ECO:0000313" key="1">
    <source>
        <dbReference type="EMBL" id="WMV42673.1"/>
    </source>
</evidence>
<gene>
    <name evidence="1" type="ORF">MTR67_036058</name>
</gene>
<dbReference type="AlphaFoldDB" id="A0AAF0UBB3"/>
<dbReference type="EMBL" id="CP133619">
    <property type="protein sequence ID" value="WMV42673.1"/>
    <property type="molecule type" value="Genomic_DNA"/>
</dbReference>
<organism evidence="1 2">
    <name type="scientific">Solanum verrucosum</name>
    <dbReference type="NCBI Taxonomy" id="315347"/>
    <lineage>
        <taxon>Eukaryota</taxon>
        <taxon>Viridiplantae</taxon>
        <taxon>Streptophyta</taxon>
        <taxon>Embryophyta</taxon>
        <taxon>Tracheophyta</taxon>
        <taxon>Spermatophyta</taxon>
        <taxon>Magnoliopsida</taxon>
        <taxon>eudicotyledons</taxon>
        <taxon>Gunneridae</taxon>
        <taxon>Pentapetalae</taxon>
        <taxon>asterids</taxon>
        <taxon>lamiids</taxon>
        <taxon>Solanales</taxon>
        <taxon>Solanaceae</taxon>
        <taxon>Solanoideae</taxon>
        <taxon>Solaneae</taxon>
        <taxon>Solanum</taxon>
    </lineage>
</organism>
<keyword evidence="2" id="KW-1185">Reference proteome</keyword>
<proteinExistence type="predicted"/>
<accession>A0AAF0UBB3</accession>
<dbReference type="Proteomes" id="UP001234989">
    <property type="component" value="Chromosome 8"/>
</dbReference>
<sequence length="85" mass="9949">MWSRQGRNIKFRRLLNDWEVDGVANLLQRLEDFPGLNTNPDAIKWKHDRDGEFSVGRMYQRDLATHPRGFLDLENKSGSPALQPR</sequence>
<name>A0AAF0UBB3_SOLVR</name>